<protein>
    <submittedName>
        <fullName evidence="1">Uncharacterized protein</fullName>
    </submittedName>
</protein>
<proteinExistence type="predicted"/>
<name>A0ABQ8EHX0_BRANA</name>
<evidence type="ECO:0000313" key="2">
    <source>
        <dbReference type="Proteomes" id="UP000824890"/>
    </source>
</evidence>
<organism evidence="1 2">
    <name type="scientific">Brassica napus</name>
    <name type="common">Rape</name>
    <dbReference type="NCBI Taxonomy" id="3708"/>
    <lineage>
        <taxon>Eukaryota</taxon>
        <taxon>Viridiplantae</taxon>
        <taxon>Streptophyta</taxon>
        <taxon>Embryophyta</taxon>
        <taxon>Tracheophyta</taxon>
        <taxon>Spermatophyta</taxon>
        <taxon>Magnoliopsida</taxon>
        <taxon>eudicotyledons</taxon>
        <taxon>Gunneridae</taxon>
        <taxon>Pentapetalae</taxon>
        <taxon>rosids</taxon>
        <taxon>malvids</taxon>
        <taxon>Brassicales</taxon>
        <taxon>Brassicaceae</taxon>
        <taxon>Brassiceae</taxon>
        <taxon>Brassica</taxon>
    </lineage>
</organism>
<accession>A0ABQ8EHX0</accession>
<dbReference type="EMBL" id="JAGKQM010000001">
    <property type="protein sequence ID" value="KAH0941277.1"/>
    <property type="molecule type" value="Genomic_DNA"/>
</dbReference>
<comment type="caution">
    <text evidence="1">The sequence shown here is derived from an EMBL/GenBank/DDBJ whole genome shotgun (WGS) entry which is preliminary data.</text>
</comment>
<dbReference type="Proteomes" id="UP000824890">
    <property type="component" value="Unassembled WGS sequence"/>
</dbReference>
<reference evidence="1 2" key="1">
    <citation type="submission" date="2021-05" db="EMBL/GenBank/DDBJ databases">
        <title>Genome Assembly of Synthetic Allotetraploid Brassica napus Reveals Homoeologous Exchanges between Subgenomes.</title>
        <authorList>
            <person name="Davis J.T."/>
        </authorList>
    </citation>
    <scope>NUCLEOTIDE SEQUENCE [LARGE SCALE GENOMIC DNA]</scope>
    <source>
        <strain evidence="2">cv. Da-Ae</strain>
        <tissue evidence="1">Seedling</tissue>
    </source>
</reference>
<evidence type="ECO:0000313" key="1">
    <source>
        <dbReference type="EMBL" id="KAH0941277.1"/>
    </source>
</evidence>
<sequence length="93" mass="10273">MMDVALASSKACYSISYTFTPFSRSNSVLACSGSNPDQRRRTVIFGSSLALASSLLASNQQSFPVESAIALEQLKEEELEEEEERNVNLFQVF</sequence>
<keyword evidence="2" id="KW-1185">Reference proteome</keyword>
<gene>
    <name evidence="1" type="ORF">HID58_000914</name>
</gene>